<evidence type="ECO:0000313" key="1">
    <source>
        <dbReference type="EMBL" id="CEF65899.1"/>
    </source>
</evidence>
<accession>A0A090MXR6</accession>
<organism evidence="1">
    <name type="scientific">Strongyloides ratti</name>
    <name type="common">Parasitic roundworm</name>
    <dbReference type="NCBI Taxonomy" id="34506"/>
    <lineage>
        <taxon>Eukaryota</taxon>
        <taxon>Metazoa</taxon>
        <taxon>Ecdysozoa</taxon>
        <taxon>Nematoda</taxon>
        <taxon>Chromadorea</taxon>
        <taxon>Rhabditida</taxon>
        <taxon>Tylenchina</taxon>
        <taxon>Panagrolaimomorpha</taxon>
        <taxon>Strongyloidoidea</taxon>
        <taxon>Strongyloididae</taxon>
        <taxon>Strongyloides</taxon>
    </lineage>
</organism>
<proteinExistence type="predicted"/>
<dbReference type="CTD" id="36378263"/>
<dbReference type="Proteomes" id="UP000035682">
    <property type="component" value="Unplaced"/>
</dbReference>
<dbReference type="WBParaSite" id="SRAE_2000057300.1">
    <property type="protein sequence ID" value="SRAE_2000057300.1"/>
    <property type="gene ID" value="WBGene00260769"/>
</dbReference>
<reference evidence="1 2" key="1">
    <citation type="submission" date="2014-09" db="EMBL/GenBank/DDBJ databases">
        <authorList>
            <person name="Martin A.A."/>
        </authorList>
    </citation>
    <scope>NUCLEOTIDE SEQUENCE</scope>
    <source>
        <strain evidence="2">ED321</strain>
        <strain evidence="1">ED321 Heterogonic</strain>
    </source>
</reference>
<name>A0A090MXR6_STRRB</name>
<dbReference type="EMBL" id="LN609529">
    <property type="protein sequence ID" value="CEF65899.1"/>
    <property type="molecule type" value="Genomic_DNA"/>
</dbReference>
<keyword evidence="2" id="KW-1185">Reference proteome</keyword>
<dbReference type="AlphaFoldDB" id="A0A090MXR6"/>
<dbReference type="RefSeq" id="XP_024505099.1">
    <property type="nucleotide sequence ID" value="XM_024651420.1"/>
</dbReference>
<protein>
    <submittedName>
        <fullName evidence="1 3">Uncharacterized protein</fullName>
    </submittedName>
</protein>
<evidence type="ECO:0000313" key="4">
    <source>
        <dbReference type="WormBase" id="SRAE_2000057300"/>
    </source>
</evidence>
<reference evidence="3" key="2">
    <citation type="submission" date="2020-12" db="UniProtKB">
        <authorList>
            <consortium name="WormBaseParasite"/>
        </authorList>
    </citation>
    <scope>IDENTIFICATION</scope>
</reference>
<gene>
    <name evidence="1 3 4" type="ORF">SRAE_2000057300</name>
</gene>
<evidence type="ECO:0000313" key="3">
    <source>
        <dbReference type="WBParaSite" id="SRAE_2000057300.1"/>
    </source>
</evidence>
<dbReference type="WormBase" id="SRAE_2000057300">
    <property type="protein sequence ID" value="SRP05631"/>
    <property type="gene ID" value="WBGene00260769"/>
</dbReference>
<sequence>MNFAEICVNTRIAKVGDDYILNYNLKSFSDDALIHNDDGSVSLKEISDNENEDYNEPLEKIKFLSMPITITNPFANLYENLEYLVNKFQKKNN</sequence>
<evidence type="ECO:0000313" key="2">
    <source>
        <dbReference type="Proteomes" id="UP000035682"/>
    </source>
</evidence>
<dbReference type="GeneID" id="36378263"/>